<organism evidence="1 2">
    <name type="scientific">Paramecium tetraurelia</name>
    <dbReference type="NCBI Taxonomy" id="5888"/>
    <lineage>
        <taxon>Eukaryota</taxon>
        <taxon>Sar</taxon>
        <taxon>Alveolata</taxon>
        <taxon>Ciliophora</taxon>
        <taxon>Intramacronucleata</taxon>
        <taxon>Oligohymenophorea</taxon>
        <taxon>Peniculida</taxon>
        <taxon>Parameciidae</taxon>
        <taxon>Paramecium</taxon>
    </lineage>
</organism>
<dbReference type="KEGG" id="ptm:GSPATT00037489001"/>
<evidence type="ECO:0008006" key="3">
    <source>
        <dbReference type="Google" id="ProtNLM"/>
    </source>
</evidence>
<protein>
    <recommendedName>
        <fullName evidence="3">Transmembrane protein</fullName>
    </recommendedName>
</protein>
<dbReference type="Proteomes" id="UP000000600">
    <property type="component" value="Unassembled WGS sequence"/>
</dbReference>
<accession>A0CD37</accession>
<sequence length="122" mass="14698">MFIYPSIITKGTVIYTIFYFTTKIIYSNVQFKEASKKVQQQKIESVQKVRPSSAQQQEKFKPSWNDKVESNPKQFDNLKKNEIFKIENKLQKEKLKEKRRIKKIIRKSTSCCSQIIYNYKRY</sequence>
<gene>
    <name evidence="1" type="ORF">GSPATT00037489001</name>
</gene>
<name>A0CD37_PARTE</name>
<reference evidence="1 2" key="1">
    <citation type="journal article" date="2006" name="Nature">
        <title>Global trends of whole-genome duplications revealed by the ciliate Paramecium tetraurelia.</title>
        <authorList>
            <consortium name="Genoscope"/>
            <person name="Aury J.-M."/>
            <person name="Jaillon O."/>
            <person name="Duret L."/>
            <person name="Noel B."/>
            <person name="Jubin C."/>
            <person name="Porcel B.M."/>
            <person name="Segurens B."/>
            <person name="Daubin V."/>
            <person name="Anthouard V."/>
            <person name="Aiach N."/>
            <person name="Arnaiz O."/>
            <person name="Billaut A."/>
            <person name="Beisson J."/>
            <person name="Blanc I."/>
            <person name="Bouhouche K."/>
            <person name="Camara F."/>
            <person name="Duharcourt S."/>
            <person name="Guigo R."/>
            <person name="Gogendeau D."/>
            <person name="Katinka M."/>
            <person name="Keller A.-M."/>
            <person name="Kissmehl R."/>
            <person name="Klotz C."/>
            <person name="Koll F."/>
            <person name="Le Moue A."/>
            <person name="Lepere C."/>
            <person name="Malinsky S."/>
            <person name="Nowacki M."/>
            <person name="Nowak J.K."/>
            <person name="Plattner H."/>
            <person name="Poulain J."/>
            <person name="Ruiz F."/>
            <person name="Serrano V."/>
            <person name="Zagulski M."/>
            <person name="Dessen P."/>
            <person name="Betermier M."/>
            <person name="Weissenbach J."/>
            <person name="Scarpelli C."/>
            <person name="Schachter V."/>
            <person name="Sperling L."/>
            <person name="Meyer E."/>
            <person name="Cohen J."/>
            <person name="Wincker P."/>
        </authorList>
    </citation>
    <scope>NUCLEOTIDE SEQUENCE [LARGE SCALE GENOMIC DNA]</scope>
    <source>
        <strain evidence="1 2">Stock d4-2</strain>
    </source>
</reference>
<dbReference type="AlphaFoldDB" id="A0CD37"/>
<dbReference type="GeneID" id="5021886"/>
<dbReference type="InParanoid" id="A0CD37"/>
<evidence type="ECO:0000313" key="1">
    <source>
        <dbReference type="EMBL" id="CAK68704.1"/>
    </source>
</evidence>
<dbReference type="RefSeq" id="XP_001436101.1">
    <property type="nucleotide sequence ID" value="XM_001436064.1"/>
</dbReference>
<evidence type="ECO:0000313" key="2">
    <source>
        <dbReference type="Proteomes" id="UP000000600"/>
    </source>
</evidence>
<keyword evidence="2" id="KW-1185">Reference proteome</keyword>
<dbReference type="EMBL" id="CT868062">
    <property type="protein sequence ID" value="CAK68704.1"/>
    <property type="molecule type" value="Genomic_DNA"/>
</dbReference>
<dbReference type="HOGENOM" id="CLU_2031179_0_0_1"/>
<proteinExistence type="predicted"/>